<evidence type="ECO:0000256" key="6">
    <source>
        <dbReference type="ARBA" id="ARBA00022839"/>
    </source>
</evidence>
<dbReference type="GO" id="GO:0006402">
    <property type="term" value="P:mRNA catabolic process"/>
    <property type="evidence" value="ECO:0007669"/>
    <property type="project" value="TreeGrafter"/>
</dbReference>
<dbReference type="NCBIfam" id="TIGR02063">
    <property type="entry name" value="RNase_R"/>
    <property type="match status" value="1"/>
</dbReference>
<dbReference type="RefSeq" id="WP_106056955.1">
    <property type="nucleotide sequence ID" value="NZ_CP027228.1"/>
</dbReference>
<dbReference type="InterPro" id="IPR011129">
    <property type="entry name" value="CSD"/>
</dbReference>
<dbReference type="SMART" id="SM00955">
    <property type="entry name" value="RNB"/>
    <property type="match status" value="1"/>
</dbReference>
<gene>
    <name evidence="8 10" type="primary">rnr</name>
    <name evidence="10" type="ORF">C5Q96_03095</name>
</gene>
<evidence type="ECO:0000313" key="10">
    <source>
        <dbReference type="EMBL" id="AVM47876.1"/>
    </source>
</evidence>
<dbReference type="HAMAP" id="MF_01895">
    <property type="entry name" value="RNase_R"/>
    <property type="match status" value="1"/>
</dbReference>
<dbReference type="PANTHER" id="PTHR23355:SF9">
    <property type="entry name" value="DIS3-LIKE EXONUCLEASE 2"/>
    <property type="match status" value="1"/>
</dbReference>
<dbReference type="SMART" id="SM00316">
    <property type="entry name" value="S1"/>
    <property type="match status" value="1"/>
</dbReference>
<evidence type="ECO:0000256" key="1">
    <source>
        <dbReference type="ARBA" id="ARBA00001849"/>
    </source>
</evidence>
<evidence type="ECO:0000256" key="5">
    <source>
        <dbReference type="ARBA" id="ARBA00022801"/>
    </source>
</evidence>
<dbReference type="Pfam" id="PF00773">
    <property type="entry name" value="RNB"/>
    <property type="match status" value="1"/>
</dbReference>
<dbReference type="Proteomes" id="UP000237883">
    <property type="component" value="Chromosome"/>
</dbReference>
<keyword evidence="6 8" id="KW-0269">Exonuclease</keyword>
<dbReference type="EMBL" id="CP027228">
    <property type="protein sequence ID" value="AVM47876.1"/>
    <property type="molecule type" value="Genomic_DNA"/>
</dbReference>
<dbReference type="InterPro" id="IPR013223">
    <property type="entry name" value="RNase_B_OB_dom"/>
</dbReference>
<dbReference type="Pfam" id="PF00575">
    <property type="entry name" value="S1"/>
    <property type="match status" value="1"/>
</dbReference>
<feature type="domain" description="S1 motif" evidence="9">
    <location>
        <begin position="573"/>
        <end position="652"/>
    </location>
</feature>
<keyword evidence="5 8" id="KW-0378">Hydrolase</keyword>
<dbReference type="Gene3D" id="2.40.50.140">
    <property type="entry name" value="Nucleic acid-binding proteins"/>
    <property type="match status" value="2"/>
</dbReference>
<evidence type="ECO:0000259" key="9">
    <source>
        <dbReference type="PROSITE" id="PS50126"/>
    </source>
</evidence>
<dbReference type="Pfam" id="PF17876">
    <property type="entry name" value="CSD2"/>
    <property type="match status" value="1"/>
</dbReference>
<comment type="function">
    <text evidence="8">3'-5' exoribonuclease that releases 5'-nucleoside monophosphates and is involved in maturation of structured RNAs.</text>
</comment>
<evidence type="ECO:0000256" key="2">
    <source>
        <dbReference type="ARBA" id="ARBA00004496"/>
    </source>
</evidence>
<evidence type="ECO:0000256" key="7">
    <source>
        <dbReference type="ARBA" id="ARBA00022884"/>
    </source>
</evidence>
<keyword evidence="3 8" id="KW-0963">Cytoplasm</keyword>
<dbReference type="InterPro" id="IPR050180">
    <property type="entry name" value="RNR_Ribonuclease"/>
</dbReference>
<dbReference type="Pfam" id="PF08206">
    <property type="entry name" value="OB_RNB"/>
    <property type="match status" value="1"/>
</dbReference>
<dbReference type="GeneID" id="78391242"/>
<name>A0A2S0L3L8_9FIRM</name>
<dbReference type="PANTHER" id="PTHR23355">
    <property type="entry name" value="RIBONUCLEASE"/>
    <property type="match status" value="1"/>
</dbReference>
<evidence type="ECO:0000256" key="3">
    <source>
        <dbReference type="ARBA" id="ARBA00022490"/>
    </source>
</evidence>
<comment type="similarity">
    <text evidence="8">Belongs to the RNR ribonuclease family. RNase R subfamily.</text>
</comment>
<dbReference type="InterPro" id="IPR011805">
    <property type="entry name" value="RNase_R"/>
</dbReference>
<dbReference type="AlphaFoldDB" id="A0A2S0L3L8"/>
<dbReference type="CDD" id="cd04471">
    <property type="entry name" value="S1_RNase_R"/>
    <property type="match status" value="1"/>
</dbReference>
<reference evidence="11" key="1">
    <citation type="submission" date="2018-02" db="EMBL/GenBank/DDBJ databases">
        <authorList>
            <person name="Holder M.E."/>
            <person name="Ajami N.J."/>
            <person name="Petrosino J.F."/>
        </authorList>
    </citation>
    <scope>NUCLEOTIDE SEQUENCE [LARGE SCALE GENOMIC DNA]</scope>
    <source>
        <strain evidence="11">CCUG 47132</strain>
    </source>
</reference>
<dbReference type="InterPro" id="IPR004476">
    <property type="entry name" value="RNase_II/RNase_R"/>
</dbReference>
<dbReference type="NCBIfam" id="TIGR00358">
    <property type="entry name" value="3_prime_RNase"/>
    <property type="match status" value="1"/>
</dbReference>
<dbReference type="GO" id="GO:0005829">
    <property type="term" value="C:cytosol"/>
    <property type="evidence" value="ECO:0007669"/>
    <property type="project" value="TreeGrafter"/>
</dbReference>
<evidence type="ECO:0000256" key="8">
    <source>
        <dbReference type="HAMAP-Rule" id="MF_01895"/>
    </source>
</evidence>
<dbReference type="EC" id="3.1.13.1" evidence="8"/>
<keyword evidence="4 8" id="KW-0540">Nuclease</keyword>
<dbReference type="InterPro" id="IPR003029">
    <property type="entry name" value="S1_domain"/>
</dbReference>
<dbReference type="InterPro" id="IPR012340">
    <property type="entry name" value="NA-bd_OB-fold"/>
</dbReference>
<keyword evidence="7 8" id="KW-0694">RNA-binding</keyword>
<dbReference type="InterPro" id="IPR040476">
    <property type="entry name" value="CSD2"/>
</dbReference>
<dbReference type="SMART" id="SM00357">
    <property type="entry name" value="CSP"/>
    <property type="match status" value="1"/>
</dbReference>
<evidence type="ECO:0000256" key="4">
    <source>
        <dbReference type="ARBA" id="ARBA00022722"/>
    </source>
</evidence>
<sequence>MSRRRKIKKPKRNARRTMIVEGKLMKNKRGFGFVCPDDGADIFVSGRDMNGAMNGDIVRVKSRENHRRRGAFEGNIIKIVERSCKYVIGHLIVQRGLYLVNPINKNNDHIMISKHNLSSAKPGDIVKAKIIRYPKGDYIAEGRIKRIVARAGDKDQFILSQMADYNVKPHFSNRVINDADEIANRVKTVPSHGRKDYRALMTVTIDGADSKDFDDAISVRKLDNGNYELLVHIADVAEYVREGSSLDKEALSRGNSVYLPDRVIPMLPERLSNGECSLNPDVERLTISCAMEIDDEGHVVNYDISESIIKSNYRLIYDDVSDMLENNNEEQIKKYFDAYPMLTDASELYHILSSRRKRDGSLDFDLPESRIILNEDGEPIDVILSNRRVANRLIEEFMLAANRTVAEHYFWAKKPFAYRVHEKPDTLKMMELKEFLMNLGFCLNGKSDSIKTKELSNILTMLDGKPEEALVSRVMIRTMQKAYYSSECLGHYGLAFKYYCHFTSPIRRYADLLVHRTIKNQIHAGEFISDGTGYNAFLEEACKHISETERNAMELERKVTKHYQVIYMRNHIGSEFDGVVSGVKSHGIYVELENTIEGFVSIDLLGNRYIVDEKTYSAIDEISGSVITLGQSIRIRVIDASPEDGYIDFDIV</sequence>
<organism evidence="10 11">
    <name type="scientific">Mogibacterium diversum</name>
    <dbReference type="NCBI Taxonomy" id="114527"/>
    <lineage>
        <taxon>Bacteria</taxon>
        <taxon>Bacillati</taxon>
        <taxon>Bacillota</taxon>
        <taxon>Clostridia</taxon>
        <taxon>Peptostreptococcales</taxon>
        <taxon>Anaerovoracaceae</taxon>
        <taxon>Mogibacterium</taxon>
    </lineage>
</organism>
<proteinExistence type="inferred from homology"/>
<comment type="catalytic activity">
    <reaction evidence="1 8">
        <text>Exonucleolytic cleavage in the 3'- to 5'-direction to yield nucleoside 5'-phosphates.</text>
        <dbReference type="EC" id="3.1.13.1"/>
    </reaction>
</comment>
<dbReference type="InterPro" id="IPR001900">
    <property type="entry name" value="RNase_II/R"/>
</dbReference>
<dbReference type="GO" id="GO:0003723">
    <property type="term" value="F:RNA binding"/>
    <property type="evidence" value="ECO:0007669"/>
    <property type="project" value="UniProtKB-UniRule"/>
</dbReference>
<evidence type="ECO:0000313" key="11">
    <source>
        <dbReference type="Proteomes" id="UP000237883"/>
    </source>
</evidence>
<dbReference type="KEGG" id="mdv:C5Q96_03095"/>
<dbReference type="SUPFAM" id="SSF50249">
    <property type="entry name" value="Nucleic acid-binding proteins"/>
    <property type="match status" value="4"/>
</dbReference>
<keyword evidence="11" id="KW-1185">Reference proteome</keyword>
<dbReference type="PROSITE" id="PS50126">
    <property type="entry name" value="S1"/>
    <property type="match status" value="1"/>
</dbReference>
<dbReference type="OrthoDB" id="9764149at2"/>
<accession>A0A2S0L3L8</accession>
<comment type="subcellular location">
    <subcellularLocation>
        <location evidence="2 8">Cytoplasm</location>
    </subcellularLocation>
</comment>
<protein>
    <recommendedName>
        <fullName evidence="8">Ribonuclease R</fullName>
        <shortName evidence="8">RNase R</shortName>
        <ecNumber evidence="8">3.1.13.1</ecNumber>
    </recommendedName>
</protein>
<dbReference type="GO" id="GO:0008859">
    <property type="term" value="F:exoribonuclease II activity"/>
    <property type="evidence" value="ECO:0007669"/>
    <property type="project" value="UniProtKB-UniRule"/>
</dbReference>